<dbReference type="InterPro" id="IPR026082">
    <property type="entry name" value="ABCA"/>
</dbReference>
<evidence type="ECO:0000256" key="3">
    <source>
        <dbReference type="ARBA" id="ARBA00022989"/>
    </source>
</evidence>
<dbReference type="GO" id="GO:0140359">
    <property type="term" value="F:ABC-type transporter activity"/>
    <property type="evidence" value="ECO:0007669"/>
    <property type="project" value="InterPro"/>
</dbReference>
<organism evidence="8 9">
    <name type="scientific">Mesorhabditis spiculigera</name>
    <dbReference type="NCBI Taxonomy" id="96644"/>
    <lineage>
        <taxon>Eukaryota</taxon>
        <taxon>Metazoa</taxon>
        <taxon>Ecdysozoa</taxon>
        <taxon>Nematoda</taxon>
        <taxon>Chromadorea</taxon>
        <taxon>Rhabditida</taxon>
        <taxon>Rhabditina</taxon>
        <taxon>Rhabditomorpha</taxon>
        <taxon>Rhabditoidea</taxon>
        <taxon>Rhabditidae</taxon>
        <taxon>Mesorhabditinae</taxon>
        <taxon>Mesorhabditis</taxon>
    </lineage>
</organism>
<keyword evidence="9" id="KW-1185">Reference proteome</keyword>
<dbReference type="PANTHER" id="PTHR19229">
    <property type="entry name" value="ATP-BINDING CASSETTE TRANSPORTER SUBFAMILY A ABCA"/>
    <property type="match status" value="1"/>
</dbReference>
<dbReference type="GO" id="GO:0016020">
    <property type="term" value="C:membrane"/>
    <property type="evidence" value="ECO:0007669"/>
    <property type="project" value="UniProtKB-SubCell"/>
</dbReference>
<name>A0AA36DCW7_9BILA</name>
<evidence type="ECO:0000256" key="1">
    <source>
        <dbReference type="ARBA" id="ARBA00004141"/>
    </source>
</evidence>
<dbReference type="PROSITE" id="PS50893">
    <property type="entry name" value="ABC_TRANSPORTER_2"/>
    <property type="match status" value="1"/>
</dbReference>
<dbReference type="Pfam" id="PF00005">
    <property type="entry name" value="ABC_tran"/>
    <property type="match status" value="2"/>
</dbReference>
<dbReference type="Pfam" id="PF12698">
    <property type="entry name" value="ABC2_membrane_3"/>
    <property type="match status" value="1"/>
</dbReference>
<dbReference type="InterPro" id="IPR003439">
    <property type="entry name" value="ABC_transporter-like_ATP-bd"/>
</dbReference>
<dbReference type="GO" id="GO:0016887">
    <property type="term" value="F:ATP hydrolysis activity"/>
    <property type="evidence" value="ECO:0007669"/>
    <property type="project" value="InterPro"/>
</dbReference>
<evidence type="ECO:0000259" key="7">
    <source>
        <dbReference type="PROSITE" id="PS50893"/>
    </source>
</evidence>
<proteinExistence type="predicted"/>
<dbReference type="InterPro" id="IPR027417">
    <property type="entry name" value="P-loop_NTPase"/>
</dbReference>
<dbReference type="PANTHER" id="PTHR19229:SF271">
    <property type="entry name" value="ABC TRANSPORTER CED-7"/>
    <property type="match status" value="1"/>
</dbReference>
<feature type="region of interest" description="Disordered" evidence="5">
    <location>
        <begin position="558"/>
        <end position="582"/>
    </location>
</feature>
<dbReference type="InterPro" id="IPR013525">
    <property type="entry name" value="ABC2_TM"/>
</dbReference>
<feature type="domain" description="ABC transporter" evidence="7">
    <location>
        <begin position="628"/>
        <end position="829"/>
    </location>
</feature>
<evidence type="ECO:0000256" key="2">
    <source>
        <dbReference type="ARBA" id="ARBA00022692"/>
    </source>
</evidence>
<accession>A0AA36DCW7</accession>
<dbReference type="AlphaFoldDB" id="A0AA36DCW7"/>
<evidence type="ECO:0000313" key="9">
    <source>
        <dbReference type="Proteomes" id="UP001177023"/>
    </source>
</evidence>
<comment type="subcellular location">
    <subcellularLocation>
        <location evidence="1">Membrane</location>
        <topology evidence="1">Multi-pass membrane protein</topology>
    </subcellularLocation>
</comment>
<feature type="transmembrane region" description="Helical" evidence="6">
    <location>
        <begin position="437"/>
        <end position="457"/>
    </location>
</feature>
<evidence type="ECO:0000256" key="5">
    <source>
        <dbReference type="SAM" id="MobiDB-lite"/>
    </source>
</evidence>
<keyword evidence="2 6" id="KW-0812">Transmembrane</keyword>
<feature type="transmembrane region" description="Helical" evidence="6">
    <location>
        <begin position="410"/>
        <end position="431"/>
    </location>
</feature>
<protein>
    <recommendedName>
        <fullName evidence="7">ABC transporter domain-containing protein</fullName>
    </recommendedName>
</protein>
<gene>
    <name evidence="8" type="ORF">MSPICULIGERA_LOCUS23467</name>
</gene>
<sequence>MRRLPLGAVGISERPVGLCPQKNSLFDKLTVRETIRFFHRLKGSSTNCDDEINGYLHALRFADKADELVENLSGGTKRKLCVAVAACGESRVVLLDEPTAGMDPGARRDIENLLQQIKPNRTILLTTHYMDEAERLGDWIYIMQAGRDAVLMSFGVSLNTLEQIFLKVGELGMEKAGMQPIQEGPKATDHWVGRSKALDFTAVSPIKCIVQSDESRPRQEVSIYQQYLEDQCARFLKLDPARSFEEQMFEEPKHLPALGVGVRLLANGTHAIFNSYAYHAAPAAMHLVANARLRHFTGKVTAAIHSSIQIYVPANGSESASEEERIMNRFVIVPVLILAFALTTSSFVMFHVEERASHFKHQQLLTKLHPSLFWTASIIYDGAIFFFVCGASIMLFWYHGLMNGELQYVLLLWSLYFWACCPLIYSASYFFESPSKASTILFVTSAFAAVVVALLGVLQYHEQLEVVLMFFFPPYAMGAGMSAIQDWSINAKRPANLPISGAKFAPQRPLWSMDSLAARKKVPELDYDHNYGSEMDPFSISYYASGGNLLVAPTAEEESISEEESIGKNENKKNKKRKNVDEGEIMVHKVGRQQDPSKPTVNIEAYEDGDVRNEKSYVERHLRSKLPLLVRNLKKVYNWNFARPAVDGLTFGVEKGQCFGLLGVNGAGKTTTIDIITQLRYATSGRVELLGELDASVPIGYCPQFDAVLLDLTGLESLELMACFHGYKEPRKIALEALEAVGMAKHGDHQLRTYEPTAGIDPKARRDIWKYLNLGNQAETAQLLTSHSMDECEALCTKIAIISRGKMTAIGSSQHLKSKYSTGYTLTLWLRWKKFADLKRPTKREELDMFEEVLREMHDEGKLPNAGTGEEMKGWQHRFVVRRLDRHIRGIFPGAAIREAGESLTVSWQIPPHRDATWSVLWGKLIDMAPLHNDLLIEDYNITQCSLEDTFLDLLSHEEQKHRDADTVYQQQSTGARYTPAPQYISELHNAR</sequence>
<feature type="non-terminal residue" evidence="8">
    <location>
        <position position="992"/>
    </location>
</feature>
<keyword evidence="3 6" id="KW-1133">Transmembrane helix</keyword>
<dbReference type="Proteomes" id="UP001177023">
    <property type="component" value="Unassembled WGS sequence"/>
</dbReference>
<dbReference type="Gene3D" id="3.40.50.300">
    <property type="entry name" value="P-loop containing nucleotide triphosphate hydrolases"/>
    <property type="match status" value="3"/>
</dbReference>
<dbReference type="EMBL" id="CATQJA010002704">
    <property type="protein sequence ID" value="CAJ0585444.1"/>
    <property type="molecule type" value="Genomic_DNA"/>
</dbReference>
<evidence type="ECO:0000313" key="8">
    <source>
        <dbReference type="EMBL" id="CAJ0585444.1"/>
    </source>
</evidence>
<dbReference type="GO" id="GO:0005524">
    <property type="term" value="F:ATP binding"/>
    <property type="evidence" value="ECO:0007669"/>
    <property type="project" value="InterPro"/>
</dbReference>
<evidence type="ECO:0000256" key="6">
    <source>
        <dbReference type="SAM" id="Phobius"/>
    </source>
</evidence>
<dbReference type="GO" id="GO:0005319">
    <property type="term" value="F:lipid transporter activity"/>
    <property type="evidence" value="ECO:0007669"/>
    <property type="project" value="TreeGrafter"/>
</dbReference>
<keyword evidence="4 6" id="KW-0472">Membrane</keyword>
<comment type="caution">
    <text evidence="8">The sequence shown here is derived from an EMBL/GenBank/DDBJ whole genome shotgun (WGS) entry which is preliminary data.</text>
</comment>
<reference evidence="8" key="1">
    <citation type="submission" date="2023-06" db="EMBL/GenBank/DDBJ databases">
        <authorList>
            <person name="Delattre M."/>
        </authorList>
    </citation>
    <scope>NUCLEOTIDE SEQUENCE</scope>
    <source>
        <strain evidence="8">AF72</strain>
    </source>
</reference>
<feature type="transmembrane region" description="Helical" evidence="6">
    <location>
        <begin position="372"/>
        <end position="398"/>
    </location>
</feature>
<dbReference type="SUPFAM" id="SSF52540">
    <property type="entry name" value="P-loop containing nucleoside triphosphate hydrolases"/>
    <property type="match status" value="2"/>
</dbReference>
<evidence type="ECO:0000256" key="4">
    <source>
        <dbReference type="ARBA" id="ARBA00023136"/>
    </source>
</evidence>
<feature type="transmembrane region" description="Helical" evidence="6">
    <location>
        <begin position="330"/>
        <end position="352"/>
    </location>
</feature>